<accession>A0A0E9RDG7</accession>
<name>A0A0E9RDG7_ANGAN</name>
<evidence type="ECO:0000313" key="1">
    <source>
        <dbReference type="EMBL" id="JAH26822.1"/>
    </source>
</evidence>
<dbReference type="EMBL" id="GBXM01081755">
    <property type="protein sequence ID" value="JAH26822.1"/>
    <property type="molecule type" value="Transcribed_RNA"/>
</dbReference>
<proteinExistence type="predicted"/>
<reference evidence="1" key="2">
    <citation type="journal article" date="2015" name="Fish Shellfish Immunol.">
        <title>Early steps in the European eel (Anguilla anguilla)-Vibrio vulnificus interaction in the gills: Role of the RtxA13 toxin.</title>
        <authorList>
            <person name="Callol A."/>
            <person name="Pajuelo D."/>
            <person name="Ebbesson L."/>
            <person name="Teles M."/>
            <person name="MacKenzie S."/>
            <person name="Amaro C."/>
        </authorList>
    </citation>
    <scope>NUCLEOTIDE SEQUENCE</scope>
</reference>
<reference evidence="1" key="1">
    <citation type="submission" date="2014-11" db="EMBL/GenBank/DDBJ databases">
        <authorList>
            <person name="Amaro Gonzalez C."/>
        </authorList>
    </citation>
    <scope>NUCLEOTIDE SEQUENCE</scope>
</reference>
<protein>
    <submittedName>
        <fullName evidence="1">Uncharacterized protein</fullName>
    </submittedName>
</protein>
<dbReference type="AlphaFoldDB" id="A0A0E9RDG7"/>
<organism evidence="1">
    <name type="scientific">Anguilla anguilla</name>
    <name type="common">European freshwater eel</name>
    <name type="synonym">Muraena anguilla</name>
    <dbReference type="NCBI Taxonomy" id="7936"/>
    <lineage>
        <taxon>Eukaryota</taxon>
        <taxon>Metazoa</taxon>
        <taxon>Chordata</taxon>
        <taxon>Craniata</taxon>
        <taxon>Vertebrata</taxon>
        <taxon>Euteleostomi</taxon>
        <taxon>Actinopterygii</taxon>
        <taxon>Neopterygii</taxon>
        <taxon>Teleostei</taxon>
        <taxon>Anguilliformes</taxon>
        <taxon>Anguillidae</taxon>
        <taxon>Anguilla</taxon>
    </lineage>
</organism>
<sequence length="23" mass="2649">MGYSLHRNKMSCVRSVLTVLIQL</sequence>